<gene>
    <name evidence="4" type="ORF">SAMN02745191_0046</name>
</gene>
<sequence>MRKKKIGSLCKKLSIAMLCICSINVCIDSEFISYIQGETIEIQSTFSETLSEDKKSSNIQLTIDPKENQLIETITLPDGTVIDETFMDKISDRKVQVTYVANENDTYKFVVDYVEMKALQNEESKSATVEENSSNDVVEDKNSPSYTKEEHQETLTYTVSGIERTEEKQKEETDTSETKDITSSPESRSDLLSLTTNKEGGWKWWVDNQTDMTAGNTHLQYTMKVMTDASGVSERTLKFALGNEDGGVFKIVEIAKDPTVIKSAVIASDNRSVELVINNSNIPTTGWTLDVIAMPEGKDVRKTYVKGNPVYGTYIGQKFYDNQTFGASASLTEGDKTITANIDFSLDLLYTETGGEESNDWILVNGLFTNMSDSVRSLSKLEVLMDGRLGYSGQKADGYLGVKTTELMHMPAGDVKQNIYTPAIYGTKLEMEAIDKSSATGVVGLQTKATCPISGASYYINMPADKQRPLAPGEYEADKNATIEWYQLKYDPITKTLSKVKKVIDYGKMKVTVPEFTIKNKVRFNEQATTVDATTNSIPLKYLTDGGLDACDYNNGTLTFIIPEHFNLEGLAGTNLYTSIKITYKDGSTAIVNTAEMSGVEKTNLSKLSDKKIVEIECKLTEKGIIGPFDKTVNIFPMSDIRQTLYGKFTDPDVTTDSRDEPEKNKIIIEGIFASEDKSITASGKINALFYDLGKPIDKPYISTTDTTLLFDSGKQSYNDSEASFQSIVLGFGKLKDLGSDGLTTSSQRYKNLDIILSPTIDPSNEAGDNQWKTIQSYMFNQAFGNIPGSKSLVYYKDAWIEYTLTGETSPRKIYISKNGTLQGTGTNFREIFPGYNAEKDIFLTSLKIHFEEVGIPSRLSATSLSSIFAIGYNMDRRWVSENPKYAGKTRIEASWTSTITYDGQTDEHVTISNYKYFVYGSSAIRTPDTNIQKVGVYTPTTATKGVFIPNDIKITMPFSVNKGSSQRALLDGKEYATPLPNGTKVYLKLNSTYFSYYGSTLASNPDSLVDLVKDKNGDSWLVYDMKGIIPSLQNGSDSFSVSIPSNTIRPNIAAKSGQQYNVFTEVYVDLQPLEQMSTDDNIGHTDYFYDTSITSLLKPDVWGIANDSNGLVPIKVKSSTQITTAAASQENLYILSGKNDNFLMEGIHWKANETKQLQANIQLGTTTKYYDEYELFVPIPQKDGTSVNVESSITKNNTFTMHVEKVNLPSGVTGSVKYYDTEDGTGTSSSTPDENTKSIRILLTEFTGNVEVGLELYTNEEQTYELADLSSSFITAKSSYKYYVVDDTTGNIDYTTLLSGTAQSKNFGEYTFNWYVLSGKIFVDNLSKIPDGLYNTGDTLYDKDTFTFKDLIDNKDYTAKVNLNNGEYRLRIQPKKTTYEIAPVIVDEAKYVLSVYTSSYANDDINTNFPRDYKNEGSKFTADTSGLSAENGIKDFMKANVGLYKQPTITSNIFPFRVKVGEELNATITSSIGSHFDKIEAIDGEMYGRFSSNKEVDVDNAQTIGKIKFEGTKETLDTDDKTSIYKSFEVTINNFFGEKVKKSGLYQVYKDPFVTFMRDVVIDGDTYTGTWESSENPLSKEIITKSSGDDSGKQIITNDLVPKVAFVGYTMSGWTLTRDGTLVKDKINDFTGIELEKYDILYPSWEANNYTIKYDKNTSSAMGTMEDSNHIYNAEKTLSKNNFSYQGYTFKGWSKSKAGTVDYTDEQSVKNLTSIKDKEVELYAVWEANSYDVEFIANGADGSSTMNNQSFVYDKAQPLTKNKFTKTGYTFIGWTLHADGTGLMYNDEALIKNLTTQAGGSVNLYAQWSIKKFSVTFDSNGGSTVDNLEDIPYDTKLASLTIPKKAGYDFEGWYKDDKLLQKWDFDADTITSNTTLYAKWKLKNYSVTYDSQGGSSVVAKTEVKYSDKGLLPSDPVKEGYTFKGWKYGDVVVISTMSYEDLVHDDSIMSIQLIAQWDINWYSVNFKFVGDNIPKDVTCPSSITVEHGTLIVQPNINTPANWTFNGWYKDKECKDKFDFMQPITSEISLYAKWEYEKTSVPETGTTPSDTNDAPMSNTSIKTPNKDTTMAPDEKTMEKELAVAVSRDIPLSVAKKGITDEILRQYITATTKNGAVGFSIVSHTVLAEVGNYKVIIRLDNGQELIVNVRVVEDSVENFEKPKYGNEHTCYIHWITLLLLAGYSFYSIVVIVKCRKENKELETALNKFEGN</sequence>
<organism evidence="4 5">
    <name type="scientific">Anaerorhabdus furcosa</name>
    <dbReference type="NCBI Taxonomy" id="118967"/>
    <lineage>
        <taxon>Bacteria</taxon>
        <taxon>Bacillati</taxon>
        <taxon>Bacillota</taxon>
        <taxon>Erysipelotrichia</taxon>
        <taxon>Erysipelotrichales</taxon>
        <taxon>Erysipelotrichaceae</taxon>
        <taxon>Anaerorhabdus</taxon>
    </lineage>
</organism>
<feature type="compositionally biased region" description="Basic and acidic residues" evidence="2">
    <location>
        <begin position="163"/>
        <end position="180"/>
    </location>
</feature>
<reference evidence="5" key="1">
    <citation type="submission" date="2017-02" db="EMBL/GenBank/DDBJ databases">
        <authorList>
            <person name="Varghese N."/>
            <person name="Submissions S."/>
        </authorList>
    </citation>
    <scope>NUCLEOTIDE SEQUENCE [LARGE SCALE GENOMIC DNA]</scope>
    <source>
        <strain evidence="5">ATCC 25662</strain>
    </source>
</reference>
<evidence type="ECO:0000313" key="4">
    <source>
        <dbReference type="EMBL" id="SKA04098.1"/>
    </source>
</evidence>
<proteinExistence type="predicted"/>
<dbReference type="InterPro" id="IPR013378">
    <property type="entry name" value="InlB-like_B-rpt"/>
</dbReference>
<dbReference type="GO" id="GO:0030313">
    <property type="term" value="C:cell envelope"/>
    <property type="evidence" value="ECO:0007669"/>
    <property type="project" value="UniProtKB-SubCell"/>
</dbReference>
<comment type="subcellular location">
    <subcellularLocation>
        <location evidence="1">Cell envelope</location>
    </subcellularLocation>
</comment>
<dbReference type="Pfam" id="PF09479">
    <property type="entry name" value="Flg_new"/>
    <property type="match status" value="5"/>
</dbReference>
<name>A0A1T4QLF2_9FIRM</name>
<protein>
    <submittedName>
        <fullName evidence="4">Listeria/Bacterioides repeat-containing protein</fullName>
    </submittedName>
</protein>
<dbReference type="Gene3D" id="2.60.40.4270">
    <property type="entry name" value="Listeria-Bacteroides repeat domain"/>
    <property type="match status" value="5"/>
</dbReference>
<keyword evidence="3" id="KW-0812">Transmembrane</keyword>
<keyword evidence="5" id="KW-1185">Reference proteome</keyword>
<dbReference type="NCBIfam" id="TIGR02543">
    <property type="entry name" value="List_Bact_rpt"/>
    <property type="match status" value="2"/>
</dbReference>
<feature type="compositionally biased region" description="Polar residues" evidence="2">
    <location>
        <begin position="2040"/>
        <end position="2067"/>
    </location>
</feature>
<evidence type="ECO:0000256" key="3">
    <source>
        <dbReference type="SAM" id="Phobius"/>
    </source>
</evidence>
<feature type="compositionally biased region" description="Polar residues" evidence="2">
    <location>
        <begin position="181"/>
        <end position="193"/>
    </location>
</feature>
<dbReference type="EMBL" id="FUWY01000011">
    <property type="protein sequence ID" value="SKA04098.1"/>
    <property type="molecule type" value="Genomic_DNA"/>
</dbReference>
<accession>A0A1T4QLF2</accession>
<dbReference type="RefSeq" id="WP_078712859.1">
    <property type="nucleotide sequence ID" value="NZ_FUWY01000011.1"/>
</dbReference>
<evidence type="ECO:0000313" key="5">
    <source>
        <dbReference type="Proteomes" id="UP000243297"/>
    </source>
</evidence>
<keyword evidence="3" id="KW-0472">Membrane</keyword>
<feature type="transmembrane region" description="Helical" evidence="3">
    <location>
        <begin position="2169"/>
        <end position="2190"/>
    </location>
</feature>
<evidence type="ECO:0000256" key="2">
    <source>
        <dbReference type="SAM" id="MobiDB-lite"/>
    </source>
</evidence>
<dbReference type="OrthoDB" id="1099994at2"/>
<dbReference type="Proteomes" id="UP000243297">
    <property type="component" value="Unassembled WGS sequence"/>
</dbReference>
<evidence type="ECO:0000256" key="1">
    <source>
        <dbReference type="ARBA" id="ARBA00004196"/>
    </source>
</evidence>
<feature type="region of interest" description="Disordered" evidence="2">
    <location>
        <begin position="122"/>
        <end position="193"/>
    </location>
</feature>
<feature type="compositionally biased region" description="Polar residues" evidence="2">
    <location>
        <begin position="126"/>
        <end position="136"/>
    </location>
</feature>
<feature type="compositionally biased region" description="Basic and acidic residues" evidence="2">
    <location>
        <begin position="138"/>
        <end position="153"/>
    </location>
</feature>
<keyword evidence="3" id="KW-1133">Transmembrane helix</keyword>
<feature type="region of interest" description="Disordered" evidence="2">
    <location>
        <begin position="2040"/>
        <end position="2071"/>
    </location>
</feature>
<dbReference type="STRING" id="118967.SAMN02745191_0046"/>
<dbReference type="InterPro" id="IPR042229">
    <property type="entry name" value="Listeria/Bacterioides_rpt_sf"/>
</dbReference>